<name>A0ABW4SAZ4_9BACL</name>
<evidence type="ECO:0000313" key="2">
    <source>
        <dbReference type="EMBL" id="MFD1926657.1"/>
    </source>
</evidence>
<dbReference type="Proteomes" id="UP001597218">
    <property type="component" value="Unassembled WGS sequence"/>
</dbReference>
<dbReference type="EMBL" id="JBHUGI010000002">
    <property type="protein sequence ID" value="MFD1926657.1"/>
    <property type="molecule type" value="Genomic_DNA"/>
</dbReference>
<dbReference type="InterPro" id="IPR013766">
    <property type="entry name" value="Thioredoxin_domain"/>
</dbReference>
<accession>A0ABW4SAZ4</accession>
<dbReference type="SUPFAM" id="SSF52833">
    <property type="entry name" value="Thioredoxin-like"/>
    <property type="match status" value="1"/>
</dbReference>
<sequence length="109" mass="12523">MKRIESYEAWLTVVNQKKPLLLFVKTDHCSVCDGLFPQVAALQVDYPISFYMVNIVEVPEIAGQLSLFSAPVVLLFNEGKEHARFARFVQMSELKYRITELIERGNDID</sequence>
<keyword evidence="3" id="KW-1185">Reference proteome</keyword>
<proteinExistence type="predicted"/>
<dbReference type="Pfam" id="PF00085">
    <property type="entry name" value="Thioredoxin"/>
    <property type="match status" value="1"/>
</dbReference>
<feature type="domain" description="Thioredoxin" evidence="1">
    <location>
        <begin position="8"/>
        <end position="98"/>
    </location>
</feature>
<dbReference type="Gene3D" id="3.40.30.10">
    <property type="entry name" value="Glutaredoxin"/>
    <property type="match status" value="1"/>
</dbReference>
<organism evidence="2 3">
    <name type="scientific">Sporosarcina siberiensis</name>
    <dbReference type="NCBI Taxonomy" id="1365606"/>
    <lineage>
        <taxon>Bacteria</taxon>
        <taxon>Bacillati</taxon>
        <taxon>Bacillota</taxon>
        <taxon>Bacilli</taxon>
        <taxon>Bacillales</taxon>
        <taxon>Caryophanaceae</taxon>
        <taxon>Sporosarcina</taxon>
    </lineage>
</organism>
<comment type="caution">
    <text evidence="2">The sequence shown here is derived from an EMBL/GenBank/DDBJ whole genome shotgun (WGS) entry which is preliminary data.</text>
</comment>
<dbReference type="RefSeq" id="WP_381535306.1">
    <property type="nucleotide sequence ID" value="NZ_JBHUGI010000002.1"/>
</dbReference>
<dbReference type="InterPro" id="IPR036249">
    <property type="entry name" value="Thioredoxin-like_sf"/>
</dbReference>
<evidence type="ECO:0000259" key="1">
    <source>
        <dbReference type="Pfam" id="PF00085"/>
    </source>
</evidence>
<reference evidence="3" key="1">
    <citation type="journal article" date="2019" name="Int. J. Syst. Evol. Microbiol.">
        <title>The Global Catalogue of Microorganisms (GCM) 10K type strain sequencing project: providing services to taxonomists for standard genome sequencing and annotation.</title>
        <authorList>
            <consortium name="The Broad Institute Genomics Platform"/>
            <consortium name="The Broad Institute Genome Sequencing Center for Infectious Disease"/>
            <person name="Wu L."/>
            <person name="Ma J."/>
        </authorList>
    </citation>
    <scope>NUCLEOTIDE SEQUENCE [LARGE SCALE GENOMIC DNA]</scope>
    <source>
        <strain evidence="3">CGMCC 4.7177</strain>
    </source>
</reference>
<evidence type="ECO:0000313" key="3">
    <source>
        <dbReference type="Proteomes" id="UP001597218"/>
    </source>
</evidence>
<gene>
    <name evidence="2" type="ORF">ACFSFY_01030</name>
</gene>
<dbReference type="CDD" id="cd02947">
    <property type="entry name" value="TRX_family"/>
    <property type="match status" value="1"/>
</dbReference>
<protein>
    <submittedName>
        <fullName evidence="2">Thioredoxin family protein</fullName>
    </submittedName>
</protein>